<evidence type="ECO:0000313" key="1">
    <source>
        <dbReference type="EMBL" id="RED87809.1"/>
    </source>
</evidence>
<name>A0A3D9KMQ4_9BACL</name>
<gene>
    <name evidence="1" type="ORF">DFP98_102291</name>
</gene>
<dbReference type="EMBL" id="QRDZ01000002">
    <property type="protein sequence ID" value="RED87809.1"/>
    <property type="molecule type" value="Genomic_DNA"/>
</dbReference>
<evidence type="ECO:0000313" key="2">
    <source>
        <dbReference type="Proteomes" id="UP000256977"/>
    </source>
</evidence>
<comment type="caution">
    <text evidence="1">The sequence shown here is derived from an EMBL/GenBank/DDBJ whole genome shotgun (WGS) entry which is preliminary data.</text>
</comment>
<protein>
    <submittedName>
        <fullName evidence="1">Uncharacterized protein</fullName>
    </submittedName>
</protein>
<keyword evidence="2" id="KW-1185">Reference proteome</keyword>
<dbReference type="Proteomes" id="UP000256977">
    <property type="component" value="Unassembled WGS sequence"/>
</dbReference>
<sequence length="36" mass="4312">MMEFEEKVAVFKRDSSDTLSGNLYFRKIRNEVQTEL</sequence>
<organism evidence="1 2">
    <name type="scientific">Cohnella phaseoli</name>
    <dbReference type="NCBI Taxonomy" id="456490"/>
    <lineage>
        <taxon>Bacteria</taxon>
        <taxon>Bacillati</taxon>
        <taxon>Bacillota</taxon>
        <taxon>Bacilli</taxon>
        <taxon>Bacillales</taxon>
        <taxon>Paenibacillaceae</taxon>
        <taxon>Cohnella</taxon>
    </lineage>
</organism>
<proteinExistence type="predicted"/>
<reference evidence="1 2" key="1">
    <citation type="submission" date="2018-07" db="EMBL/GenBank/DDBJ databases">
        <title>Genomic Encyclopedia of Type Strains, Phase III (KMG-III): the genomes of soil and plant-associated and newly described type strains.</title>
        <authorList>
            <person name="Whitman W."/>
        </authorList>
    </citation>
    <scope>NUCLEOTIDE SEQUENCE [LARGE SCALE GENOMIC DNA]</scope>
    <source>
        <strain evidence="1 2">CECT 7287</strain>
    </source>
</reference>
<accession>A0A3D9KMQ4</accession>
<dbReference type="AlphaFoldDB" id="A0A3D9KMQ4"/>